<keyword evidence="5" id="KW-1185">Reference proteome</keyword>
<dbReference type="Pfam" id="PF00072">
    <property type="entry name" value="Response_reg"/>
    <property type="match status" value="1"/>
</dbReference>
<proteinExistence type="predicted"/>
<dbReference type="PANTHER" id="PTHR44591">
    <property type="entry name" value="STRESS RESPONSE REGULATOR PROTEIN 1"/>
    <property type="match status" value="1"/>
</dbReference>
<dbReference type="InterPro" id="IPR011006">
    <property type="entry name" value="CheY-like_superfamily"/>
</dbReference>
<dbReference type="SMART" id="SM00448">
    <property type="entry name" value="REC"/>
    <property type="match status" value="1"/>
</dbReference>
<evidence type="ECO:0000313" key="5">
    <source>
        <dbReference type="Proteomes" id="UP001476950"/>
    </source>
</evidence>
<dbReference type="EMBL" id="JAMPLM010000002">
    <property type="protein sequence ID" value="MEP1057559.1"/>
    <property type="molecule type" value="Genomic_DNA"/>
</dbReference>
<sequence>MSQTELANDGATITPIDFPLLDGLRVLVVDDDPDTRSLFAFVLQEKGAVVSAEASAEAAMAAMEEIPFDLLISDIGLPNIDGYRLLRQVRALPVEPNAQIPAMAITGFADEQTQLQILAAGFQRMLVKPTDIDQFVAIVAELVGRSQRIV</sequence>
<reference evidence="4 5" key="1">
    <citation type="submission" date="2022-04" db="EMBL/GenBank/DDBJ databases">
        <title>Positive selection, recombination, and allopatry shape intraspecific diversity of widespread and dominant cyanobacteria.</title>
        <authorList>
            <person name="Wei J."/>
            <person name="Shu W."/>
            <person name="Hu C."/>
        </authorList>
    </citation>
    <scope>NUCLEOTIDE SEQUENCE [LARGE SCALE GENOMIC DNA]</scope>
    <source>
        <strain evidence="4 5">AS-A4</strain>
    </source>
</reference>
<feature type="domain" description="Response regulatory" evidence="3">
    <location>
        <begin position="25"/>
        <end position="143"/>
    </location>
</feature>
<evidence type="ECO:0000259" key="3">
    <source>
        <dbReference type="PROSITE" id="PS50110"/>
    </source>
</evidence>
<dbReference type="SUPFAM" id="SSF52172">
    <property type="entry name" value="CheY-like"/>
    <property type="match status" value="1"/>
</dbReference>
<protein>
    <submittedName>
        <fullName evidence="4">Response regulator</fullName>
    </submittedName>
</protein>
<feature type="modified residue" description="4-aspartylphosphate" evidence="2">
    <location>
        <position position="74"/>
    </location>
</feature>
<gene>
    <name evidence="4" type="ORF">NDI38_03855</name>
</gene>
<dbReference type="InterPro" id="IPR001789">
    <property type="entry name" value="Sig_transdc_resp-reg_receiver"/>
</dbReference>
<dbReference type="InterPro" id="IPR050595">
    <property type="entry name" value="Bact_response_regulator"/>
</dbReference>
<evidence type="ECO:0000256" key="1">
    <source>
        <dbReference type="ARBA" id="ARBA00022553"/>
    </source>
</evidence>
<dbReference type="Gene3D" id="3.40.50.2300">
    <property type="match status" value="1"/>
</dbReference>
<dbReference type="Proteomes" id="UP001476950">
    <property type="component" value="Unassembled WGS sequence"/>
</dbReference>
<dbReference type="PANTHER" id="PTHR44591:SF23">
    <property type="entry name" value="CHEY SUBFAMILY"/>
    <property type="match status" value="1"/>
</dbReference>
<comment type="caution">
    <text evidence="4">The sequence shown here is derived from an EMBL/GenBank/DDBJ whole genome shotgun (WGS) entry which is preliminary data.</text>
</comment>
<accession>A0ABV0KEA0</accession>
<dbReference type="RefSeq" id="WP_190450504.1">
    <property type="nucleotide sequence ID" value="NZ_JAMPLM010000002.1"/>
</dbReference>
<organism evidence="4 5">
    <name type="scientific">Stenomitos frigidus AS-A4</name>
    <dbReference type="NCBI Taxonomy" id="2933935"/>
    <lineage>
        <taxon>Bacteria</taxon>
        <taxon>Bacillati</taxon>
        <taxon>Cyanobacteriota</taxon>
        <taxon>Cyanophyceae</taxon>
        <taxon>Leptolyngbyales</taxon>
        <taxon>Leptolyngbyaceae</taxon>
        <taxon>Stenomitos</taxon>
    </lineage>
</organism>
<dbReference type="PROSITE" id="PS50110">
    <property type="entry name" value="RESPONSE_REGULATORY"/>
    <property type="match status" value="1"/>
</dbReference>
<evidence type="ECO:0000256" key="2">
    <source>
        <dbReference type="PROSITE-ProRule" id="PRU00169"/>
    </source>
</evidence>
<evidence type="ECO:0000313" key="4">
    <source>
        <dbReference type="EMBL" id="MEP1057559.1"/>
    </source>
</evidence>
<keyword evidence="1 2" id="KW-0597">Phosphoprotein</keyword>
<name>A0ABV0KEA0_9CYAN</name>